<protein>
    <recommendedName>
        <fullName evidence="3">Type II secretion system protein GspF domain-containing protein</fullName>
    </recommendedName>
</protein>
<feature type="transmembrane region" description="Helical" evidence="1">
    <location>
        <begin position="60"/>
        <end position="79"/>
    </location>
</feature>
<proteinExistence type="predicted"/>
<evidence type="ECO:0008006" key="3">
    <source>
        <dbReference type="Google" id="ProtNLM"/>
    </source>
</evidence>
<comment type="caution">
    <text evidence="2">The sequence shown here is derived from an EMBL/GenBank/DDBJ whole genome shotgun (WGS) entry which is preliminary data.</text>
</comment>
<feature type="transmembrane region" description="Helical" evidence="1">
    <location>
        <begin position="236"/>
        <end position="257"/>
    </location>
</feature>
<evidence type="ECO:0000256" key="1">
    <source>
        <dbReference type="SAM" id="Phobius"/>
    </source>
</evidence>
<dbReference type="EMBL" id="BLAM01000191">
    <property type="protein sequence ID" value="GET06951.1"/>
    <property type="molecule type" value="Genomic_DNA"/>
</dbReference>
<name>A0A6F9XNU6_9LACO</name>
<gene>
    <name evidence="2" type="ORF">SY212_19810</name>
</gene>
<reference evidence="2" key="1">
    <citation type="submission" date="2019-10" db="EMBL/GenBank/DDBJ databases">
        <title>Lactobacillus agilis SY212 Whole Genome Sequencing Project.</title>
        <authorList>
            <person name="Suzuki S."/>
            <person name="Endo A."/>
            <person name="Maeno S."/>
            <person name="Shiwa Y."/>
            <person name="Matsutani M."/>
            <person name="Kajikawa A."/>
        </authorList>
    </citation>
    <scope>NUCLEOTIDE SEQUENCE</scope>
    <source>
        <strain evidence="2">SY212</strain>
    </source>
</reference>
<evidence type="ECO:0000313" key="2">
    <source>
        <dbReference type="EMBL" id="GET06951.1"/>
    </source>
</evidence>
<keyword evidence="1" id="KW-1133">Transmembrane helix</keyword>
<sequence length="273" mass="31931">MARKKKKSLKKHPNLEQLQAMESLYGSTLTVGRLVQQGFVYVFIVSLFSIILYMNVWITVAYALLTAFYVYWVITPYEVRQRYEERSMAQRNRFLNLVTQGMANKNALALNVLRTVVPKVDGEFHDDLETLLAILSSTNEPSDIHQAFLNISSKYHDDFYFGLFMEHFETAILENIYNMETFRVFKTSHDAIMLKQTDFKRQKRLARRNVLIILLMLIIATGILCFVNGFKKYVDWFAHALVGHISSTLFMLLVFIIMHKFFKLFYDDVVTSL</sequence>
<accession>A0A6F9XNU6</accession>
<keyword evidence="1" id="KW-0472">Membrane</keyword>
<feature type="transmembrane region" description="Helical" evidence="1">
    <location>
        <begin position="210"/>
        <end position="230"/>
    </location>
</feature>
<dbReference type="AlphaFoldDB" id="A0A6F9XNU6"/>
<dbReference type="RefSeq" id="WP_172585142.1">
    <property type="nucleotide sequence ID" value="NZ_BLAM01000191.1"/>
</dbReference>
<dbReference type="Proteomes" id="UP000494265">
    <property type="component" value="Unassembled WGS sequence"/>
</dbReference>
<keyword evidence="1" id="KW-0812">Transmembrane</keyword>
<feature type="transmembrane region" description="Helical" evidence="1">
    <location>
        <begin position="38"/>
        <end position="54"/>
    </location>
</feature>
<organism evidence="2">
    <name type="scientific">Ligilactobacillus agilis</name>
    <dbReference type="NCBI Taxonomy" id="1601"/>
    <lineage>
        <taxon>Bacteria</taxon>
        <taxon>Bacillati</taxon>
        <taxon>Bacillota</taxon>
        <taxon>Bacilli</taxon>
        <taxon>Lactobacillales</taxon>
        <taxon>Lactobacillaceae</taxon>
        <taxon>Ligilactobacillus</taxon>
    </lineage>
</organism>